<sequence>MSVWGRVAVPQSVSRAAVALLAAVLLVLSGAASEVVGNASLRDEVPAEAPLLDLASDECAACAPEQYIPRPGRAGRPTGGRDRPPVLASAAGGAGGLSGAQAVPPRPGDAIAAADRARHFVLRC</sequence>
<reference evidence="2 3" key="1">
    <citation type="journal article" date="2017" name="Biochemistry">
        <title>Identification of the Biosynthetic Pathway for the Antibiotic Bicyclomycin.</title>
        <authorList>
            <person name="Patteson J."/>
            <person name="Cai W."/>
            <person name="Johnson R.A."/>
            <person name="Santa Maria K."/>
            <person name="Li B."/>
        </authorList>
    </citation>
    <scope>NUCLEOTIDE SEQUENCE [LARGE SCALE GENOMIC DNA]</scope>
    <source>
        <strain evidence="2 3">ATCC 21532</strain>
    </source>
</reference>
<feature type="region of interest" description="Disordered" evidence="1">
    <location>
        <begin position="67"/>
        <end position="108"/>
    </location>
</feature>
<name>A0A2G1XLM0_STRCJ</name>
<dbReference type="EMBL" id="NHZO01000097">
    <property type="protein sequence ID" value="PHQ52117.1"/>
    <property type="molecule type" value="Genomic_DNA"/>
</dbReference>
<dbReference type="RefSeq" id="WP_099198676.1">
    <property type="nucleotide sequence ID" value="NZ_JBIRXA010000008.1"/>
</dbReference>
<dbReference type="Proteomes" id="UP000222531">
    <property type="component" value="Unassembled WGS sequence"/>
</dbReference>
<evidence type="ECO:0000313" key="3">
    <source>
        <dbReference type="Proteomes" id="UP000222531"/>
    </source>
</evidence>
<proteinExistence type="predicted"/>
<keyword evidence="3" id="KW-1185">Reference proteome</keyword>
<organism evidence="2 3">
    <name type="scientific">Streptomyces cinnamoneus</name>
    <name type="common">Streptoverticillium cinnamoneum</name>
    <dbReference type="NCBI Taxonomy" id="53446"/>
    <lineage>
        <taxon>Bacteria</taxon>
        <taxon>Bacillati</taxon>
        <taxon>Actinomycetota</taxon>
        <taxon>Actinomycetes</taxon>
        <taxon>Kitasatosporales</taxon>
        <taxon>Streptomycetaceae</taxon>
        <taxon>Streptomyces</taxon>
        <taxon>Streptomyces cinnamoneus group</taxon>
    </lineage>
</organism>
<gene>
    <name evidence="2" type="ORF">BLA24_09345</name>
</gene>
<dbReference type="AlphaFoldDB" id="A0A2G1XLM0"/>
<comment type="caution">
    <text evidence="2">The sequence shown here is derived from an EMBL/GenBank/DDBJ whole genome shotgun (WGS) entry which is preliminary data.</text>
</comment>
<protein>
    <submittedName>
        <fullName evidence="2">Uncharacterized protein</fullName>
    </submittedName>
</protein>
<evidence type="ECO:0000256" key="1">
    <source>
        <dbReference type="SAM" id="MobiDB-lite"/>
    </source>
</evidence>
<evidence type="ECO:0000313" key="2">
    <source>
        <dbReference type="EMBL" id="PHQ52117.1"/>
    </source>
</evidence>
<accession>A0A2G1XLM0</accession>